<dbReference type="PROSITE" id="PS50846">
    <property type="entry name" value="HMA_2"/>
    <property type="match status" value="1"/>
</dbReference>
<protein>
    <submittedName>
        <fullName evidence="2">Heavy-metal-associated domain-containing protein</fullName>
    </submittedName>
</protein>
<evidence type="ECO:0000313" key="2">
    <source>
        <dbReference type="EMBL" id="RFU95011.1"/>
    </source>
</evidence>
<dbReference type="Pfam" id="PF00403">
    <property type="entry name" value="HMA"/>
    <property type="match status" value="1"/>
</dbReference>
<sequence>MKTIILTKGMHCNGCETRMVNALQQIEDVTSAKADAKSGKVVIKHKRDETISEAKSLIGEIGFEVVEA</sequence>
<dbReference type="AlphaFoldDB" id="A0A372MGU6"/>
<dbReference type="SUPFAM" id="SSF55008">
    <property type="entry name" value="HMA, heavy metal-associated domain"/>
    <property type="match status" value="1"/>
</dbReference>
<dbReference type="GO" id="GO:0046872">
    <property type="term" value="F:metal ion binding"/>
    <property type="evidence" value="ECO:0007669"/>
    <property type="project" value="InterPro"/>
</dbReference>
<evidence type="ECO:0000313" key="3">
    <source>
        <dbReference type="Proteomes" id="UP000264002"/>
    </source>
</evidence>
<dbReference type="Proteomes" id="UP000264002">
    <property type="component" value="Unassembled WGS sequence"/>
</dbReference>
<dbReference type="OrthoDB" id="371141at2"/>
<dbReference type="EMBL" id="QUWK01000006">
    <property type="protein sequence ID" value="RFU95011.1"/>
    <property type="molecule type" value="Genomic_DNA"/>
</dbReference>
<dbReference type="RefSeq" id="WP_117330260.1">
    <property type="nucleotide sequence ID" value="NZ_QUWK01000006.1"/>
</dbReference>
<feature type="domain" description="HMA" evidence="1">
    <location>
        <begin position="1"/>
        <end position="66"/>
    </location>
</feature>
<gene>
    <name evidence="2" type="ORF">DYP60_07260</name>
</gene>
<reference evidence="3" key="1">
    <citation type="submission" date="2018-08" db="EMBL/GenBank/DDBJ databases">
        <authorList>
            <person name="Grouzdev D.S."/>
            <person name="Krutkina M.S."/>
        </authorList>
    </citation>
    <scope>NUCLEOTIDE SEQUENCE [LARGE SCALE GENOMIC DNA]</scope>
    <source>
        <strain evidence="3">4-11</strain>
    </source>
</reference>
<name>A0A372MGU6_9SPIR</name>
<dbReference type="InterPro" id="IPR036163">
    <property type="entry name" value="HMA_dom_sf"/>
</dbReference>
<dbReference type="InterPro" id="IPR006121">
    <property type="entry name" value="HMA_dom"/>
</dbReference>
<evidence type="ECO:0000259" key="1">
    <source>
        <dbReference type="PROSITE" id="PS50846"/>
    </source>
</evidence>
<dbReference type="CDD" id="cd00371">
    <property type="entry name" value="HMA"/>
    <property type="match status" value="1"/>
</dbReference>
<comment type="caution">
    <text evidence="2">The sequence shown here is derived from an EMBL/GenBank/DDBJ whole genome shotgun (WGS) entry which is preliminary data.</text>
</comment>
<reference evidence="2 3" key="2">
    <citation type="submission" date="2018-09" db="EMBL/GenBank/DDBJ databases">
        <title>Genome of Sphaerochaeta halotolerans strain 4-11.</title>
        <authorList>
            <person name="Nazina T.N."/>
            <person name="Sokolova D.S."/>
        </authorList>
    </citation>
    <scope>NUCLEOTIDE SEQUENCE [LARGE SCALE GENOMIC DNA]</scope>
    <source>
        <strain evidence="2 3">4-11</strain>
    </source>
</reference>
<proteinExistence type="predicted"/>
<accession>A0A372MGU6</accession>
<dbReference type="Gene3D" id="3.30.70.100">
    <property type="match status" value="1"/>
</dbReference>
<organism evidence="2 3">
    <name type="scientific">Sphaerochaeta halotolerans</name>
    <dbReference type="NCBI Taxonomy" id="2293840"/>
    <lineage>
        <taxon>Bacteria</taxon>
        <taxon>Pseudomonadati</taxon>
        <taxon>Spirochaetota</taxon>
        <taxon>Spirochaetia</taxon>
        <taxon>Spirochaetales</taxon>
        <taxon>Sphaerochaetaceae</taxon>
        <taxon>Sphaerochaeta</taxon>
    </lineage>
</organism>
<keyword evidence="3" id="KW-1185">Reference proteome</keyword>